<dbReference type="Proteomes" id="UP000594195">
    <property type="component" value="Chromosome"/>
</dbReference>
<dbReference type="NCBIfam" id="TIGR02094">
    <property type="entry name" value="more_P_ylases"/>
    <property type="match status" value="2"/>
</dbReference>
<comment type="similarity">
    <text evidence="1">Belongs to the glycogen phosphorylase family.</text>
</comment>
<keyword evidence="3" id="KW-1185">Reference proteome</keyword>
<proteinExistence type="inferred from homology"/>
<dbReference type="PANTHER" id="PTHR42655:SF1">
    <property type="entry name" value="GLYCOGEN PHOSPHORYLASE"/>
    <property type="match status" value="1"/>
</dbReference>
<dbReference type="GO" id="GO:0030170">
    <property type="term" value="F:pyridoxal phosphate binding"/>
    <property type="evidence" value="ECO:0007669"/>
    <property type="project" value="InterPro"/>
</dbReference>
<sequence length="552" mass="63911">MDFKNFSMPYSINPEYSKKVAYFSMEFAIDQALKIYSGGLGFLAGSHMKSAFNLKQDLVGIGILWKFGYYDQARNHDQTLQATWTRKMYSFLEDTGIQYQIEIHSAPVWVKVYYLAPEIFHTAPMFFLSTDVPENDHISKTICHRLYDANESTKLAQYILLGKGGAKLLDMMNFERDVYHLNEAHGLPAAFYLLKKFGGDLQKVKEKLVFTTHTPEEAGNEKHNIFMCHDMSYFSGLSIDEVKTIEGVEDDRFNHSLCALRMARVANGVSQLHGVVSREMWSKYSKICEIKAITNAQEYKYWADKPLYQSKDEDDATLFDFRKKHLKKRFFKIVADQTGNLFDPNVFTIVWARRFAGYKRADLLLHDKERFERLLNNPKYPVQIVWAGKPYPMDYTAISTFNSLVEESKNYKNMAVLTGYELALSKSMKQGSDLWLNNPRVPREASGTSGMSAAMNGSVNLSTDDGWIPEFAKHGENSFVVPKADYENMSVYDQDNYDLNKLYEILENEIIPMYYDRPDEWRKVQQTAMDDVKDAFNSDRMADEYYKQIYID</sequence>
<dbReference type="KEGG" id="kfa:Q73A0000_01290"/>
<dbReference type="InterPro" id="IPR052182">
    <property type="entry name" value="Glycogen/Maltodextrin_Phosph"/>
</dbReference>
<accession>A0A7M2Y4C6</accession>
<organism evidence="2 3">
    <name type="scientific">Kaistella flava</name>
    <name type="common">ex Peng et al. 2021</name>
    <dbReference type="NCBI Taxonomy" id="2038776"/>
    <lineage>
        <taxon>Bacteria</taxon>
        <taxon>Pseudomonadati</taxon>
        <taxon>Bacteroidota</taxon>
        <taxon>Flavobacteriia</taxon>
        <taxon>Flavobacteriales</taxon>
        <taxon>Weeksellaceae</taxon>
        <taxon>Chryseobacterium group</taxon>
        <taxon>Kaistella</taxon>
    </lineage>
</organism>
<dbReference type="Pfam" id="PF00343">
    <property type="entry name" value="Phosphorylase"/>
    <property type="match status" value="1"/>
</dbReference>
<dbReference type="SUPFAM" id="SSF53756">
    <property type="entry name" value="UDP-Glycosyltransferase/glycogen phosphorylase"/>
    <property type="match status" value="1"/>
</dbReference>
<evidence type="ECO:0000256" key="1">
    <source>
        <dbReference type="ARBA" id="ARBA00006047"/>
    </source>
</evidence>
<dbReference type="InterPro" id="IPR000811">
    <property type="entry name" value="Glyco_trans_35"/>
</dbReference>
<dbReference type="AlphaFoldDB" id="A0A7M2Y4C6"/>
<evidence type="ECO:0000313" key="3">
    <source>
        <dbReference type="Proteomes" id="UP000594195"/>
    </source>
</evidence>
<evidence type="ECO:0000313" key="2">
    <source>
        <dbReference type="EMBL" id="QOW09077.1"/>
    </source>
</evidence>
<dbReference type="PANTHER" id="PTHR42655">
    <property type="entry name" value="GLYCOGEN PHOSPHORYLASE"/>
    <property type="match status" value="1"/>
</dbReference>
<reference evidence="2 3" key="1">
    <citation type="submission" date="2019-05" db="EMBL/GenBank/DDBJ databases">
        <title>Chryseobacterium sp. isolated from King George Island, maritime Antarctica.</title>
        <authorList>
            <person name="Peng X."/>
        </authorList>
    </citation>
    <scope>NUCLEOTIDE SEQUENCE [LARGE SCALE GENOMIC DNA]</scope>
    <source>
        <strain evidence="2 3">7-3A</strain>
    </source>
</reference>
<protein>
    <submittedName>
        <fullName evidence="2">Alpha-glucan family phosphorylase</fullName>
    </submittedName>
</protein>
<name>A0A7M2Y4C6_9FLAO</name>
<dbReference type="RefSeq" id="WP_193812289.1">
    <property type="nucleotide sequence ID" value="NZ_CP040442.1"/>
</dbReference>
<dbReference type="EMBL" id="CP040442">
    <property type="protein sequence ID" value="QOW09077.1"/>
    <property type="molecule type" value="Genomic_DNA"/>
</dbReference>
<dbReference type="Gene3D" id="3.40.50.2000">
    <property type="entry name" value="Glycogen Phosphorylase B"/>
    <property type="match status" value="2"/>
</dbReference>
<dbReference type="GO" id="GO:0008184">
    <property type="term" value="F:glycogen phosphorylase activity"/>
    <property type="evidence" value="ECO:0007669"/>
    <property type="project" value="InterPro"/>
</dbReference>
<gene>
    <name evidence="2" type="primary">glgP</name>
    <name evidence="2" type="ORF">Q73A0000_01290</name>
</gene>
<dbReference type="GO" id="GO:0005975">
    <property type="term" value="P:carbohydrate metabolic process"/>
    <property type="evidence" value="ECO:0007669"/>
    <property type="project" value="InterPro"/>
</dbReference>
<dbReference type="InterPro" id="IPR011834">
    <property type="entry name" value="Agluc_phsphrylas"/>
</dbReference>